<dbReference type="EMBL" id="BTSY01000001">
    <property type="protein sequence ID" value="GMT11371.1"/>
    <property type="molecule type" value="Genomic_DNA"/>
</dbReference>
<reference evidence="2" key="1">
    <citation type="submission" date="2023-10" db="EMBL/GenBank/DDBJ databases">
        <title>Genome assembly of Pristionchus species.</title>
        <authorList>
            <person name="Yoshida K."/>
            <person name="Sommer R.J."/>
        </authorList>
    </citation>
    <scope>NUCLEOTIDE SEQUENCE</scope>
    <source>
        <strain evidence="2">RS5133</strain>
    </source>
</reference>
<keyword evidence="3" id="KW-1185">Reference proteome</keyword>
<organism evidence="2 3">
    <name type="scientific">Pristionchus fissidentatus</name>
    <dbReference type="NCBI Taxonomy" id="1538716"/>
    <lineage>
        <taxon>Eukaryota</taxon>
        <taxon>Metazoa</taxon>
        <taxon>Ecdysozoa</taxon>
        <taxon>Nematoda</taxon>
        <taxon>Chromadorea</taxon>
        <taxon>Rhabditida</taxon>
        <taxon>Rhabditina</taxon>
        <taxon>Diplogasteromorpha</taxon>
        <taxon>Diplogasteroidea</taxon>
        <taxon>Neodiplogasteridae</taxon>
        <taxon>Pristionchus</taxon>
    </lineage>
</organism>
<dbReference type="AlphaFoldDB" id="A0AAV5UVS8"/>
<proteinExistence type="predicted"/>
<evidence type="ECO:0000313" key="2">
    <source>
        <dbReference type="EMBL" id="GMT11371.1"/>
    </source>
</evidence>
<evidence type="ECO:0000256" key="1">
    <source>
        <dbReference type="SAM" id="MobiDB-lite"/>
    </source>
</evidence>
<feature type="region of interest" description="Disordered" evidence="1">
    <location>
        <begin position="37"/>
        <end position="64"/>
    </location>
</feature>
<feature type="non-terminal residue" evidence="2">
    <location>
        <position position="1"/>
    </location>
</feature>
<sequence length="81" mass="9322">RELKLVENSHGHSIHVKGETDNDFNFLFFVDDRRTKITDPPAKRSKTDNPTPNSGKEGKLVKYKGKVEEKYNKYSRNISNG</sequence>
<dbReference type="Proteomes" id="UP001432322">
    <property type="component" value="Unassembled WGS sequence"/>
</dbReference>
<comment type="caution">
    <text evidence="2">The sequence shown here is derived from an EMBL/GenBank/DDBJ whole genome shotgun (WGS) entry which is preliminary data.</text>
</comment>
<protein>
    <submittedName>
        <fullName evidence="2">Uncharacterized protein</fullName>
    </submittedName>
</protein>
<evidence type="ECO:0000313" key="3">
    <source>
        <dbReference type="Proteomes" id="UP001432322"/>
    </source>
</evidence>
<accession>A0AAV5UVS8</accession>
<feature type="compositionally biased region" description="Basic and acidic residues" evidence="1">
    <location>
        <begin position="37"/>
        <end position="47"/>
    </location>
</feature>
<feature type="non-terminal residue" evidence="2">
    <location>
        <position position="81"/>
    </location>
</feature>
<gene>
    <name evidence="2" type="ORF">PFISCL1PPCAC_2668</name>
</gene>
<name>A0AAV5UVS8_9BILA</name>